<comment type="caution">
    <text evidence="1">The sequence shown here is derived from an EMBL/GenBank/DDBJ whole genome shotgun (WGS) entry which is preliminary data.</text>
</comment>
<evidence type="ECO:0000313" key="2">
    <source>
        <dbReference type="Proteomes" id="UP001054945"/>
    </source>
</evidence>
<keyword evidence="2" id="KW-1185">Reference proteome</keyword>
<dbReference type="EMBL" id="BPLR01010793">
    <property type="protein sequence ID" value="GIY42010.1"/>
    <property type="molecule type" value="Genomic_DNA"/>
</dbReference>
<protein>
    <submittedName>
        <fullName evidence="1">Uncharacterized protein</fullName>
    </submittedName>
</protein>
<sequence>MPKFPIYNFSLFLYLTNQWRPLTKCWKKGLVDMENAIVYKTKNCGGRLICPQTRMKNECFLKADWTGAEARQIACRR</sequence>
<dbReference type="AlphaFoldDB" id="A0AAV4T7A2"/>
<evidence type="ECO:0000313" key="1">
    <source>
        <dbReference type="EMBL" id="GIY42010.1"/>
    </source>
</evidence>
<reference evidence="1 2" key="1">
    <citation type="submission" date="2021-06" db="EMBL/GenBank/DDBJ databases">
        <title>Caerostris extrusa draft genome.</title>
        <authorList>
            <person name="Kono N."/>
            <person name="Arakawa K."/>
        </authorList>
    </citation>
    <scope>NUCLEOTIDE SEQUENCE [LARGE SCALE GENOMIC DNA]</scope>
</reference>
<organism evidence="1 2">
    <name type="scientific">Caerostris extrusa</name>
    <name type="common">Bark spider</name>
    <name type="synonym">Caerostris bankana</name>
    <dbReference type="NCBI Taxonomy" id="172846"/>
    <lineage>
        <taxon>Eukaryota</taxon>
        <taxon>Metazoa</taxon>
        <taxon>Ecdysozoa</taxon>
        <taxon>Arthropoda</taxon>
        <taxon>Chelicerata</taxon>
        <taxon>Arachnida</taxon>
        <taxon>Araneae</taxon>
        <taxon>Araneomorphae</taxon>
        <taxon>Entelegynae</taxon>
        <taxon>Araneoidea</taxon>
        <taxon>Araneidae</taxon>
        <taxon>Caerostris</taxon>
    </lineage>
</organism>
<proteinExistence type="predicted"/>
<gene>
    <name evidence="1" type="ORF">CEXT_651291</name>
</gene>
<dbReference type="Proteomes" id="UP001054945">
    <property type="component" value="Unassembled WGS sequence"/>
</dbReference>
<name>A0AAV4T7A2_CAEEX</name>
<accession>A0AAV4T7A2</accession>